<dbReference type="Proteomes" id="UP001595692">
    <property type="component" value="Unassembled WGS sequence"/>
</dbReference>
<accession>A0ABV8CPF2</accession>
<keyword evidence="2" id="KW-1185">Reference proteome</keyword>
<evidence type="ECO:0000313" key="1">
    <source>
        <dbReference type="EMBL" id="MFC3913686.1"/>
    </source>
</evidence>
<organism evidence="1 2">
    <name type="scientific">Pseudaeromonas sharmana</name>
    <dbReference type="NCBI Taxonomy" id="328412"/>
    <lineage>
        <taxon>Bacteria</taxon>
        <taxon>Pseudomonadati</taxon>
        <taxon>Pseudomonadota</taxon>
        <taxon>Gammaproteobacteria</taxon>
        <taxon>Aeromonadales</taxon>
        <taxon>Aeromonadaceae</taxon>
        <taxon>Pseudaeromonas</taxon>
    </lineage>
</organism>
<dbReference type="RefSeq" id="WP_377152081.1">
    <property type="nucleotide sequence ID" value="NZ_JBHSAF010000010.1"/>
</dbReference>
<comment type="caution">
    <text evidence="1">The sequence shown here is derived from an EMBL/GenBank/DDBJ whole genome shotgun (WGS) entry which is preliminary data.</text>
</comment>
<name>A0ABV8CPF2_9GAMM</name>
<proteinExistence type="predicted"/>
<gene>
    <name evidence="1" type="ORF">ACFOSS_09420</name>
</gene>
<sequence length="79" mass="8542">MSVFVNGLFVGNEIYPGVYAEALAGPSWMIRKENAQGWPCRVGEVKAGTQQGEFLACGCLGDERGRASSMKTAVRFLLN</sequence>
<reference evidence="2" key="1">
    <citation type="journal article" date="2019" name="Int. J. Syst. Evol. Microbiol.">
        <title>The Global Catalogue of Microorganisms (GCM) 10K type strain sequencing project: providing services to taxonomists for standard genome sequencing and annotation.</title>
        <authorList>
            <consortium name="The Broad Institute Genomics Platform"/>
            <consortium name="The Broad Institute Genome Sequencing Center for Infectious Disease"/>
            <person name="Wu L."/>
            <person name="Ma J."/>
        </authorList>
    </citation>
    <scope>NUCLEOTIDE SEQUENCE [LARGE SCALE GENOMIC DNA]</scope>
    <source>
        <strain evidence="2">CCUG 54939</strain>
    </source>
</reference>
<dbReference type="EMBL" id="JBHSAF010000010">
    <property type="protein sequence ID" value="MFC3913686.1"/>
    <property type="molecule type" value="Genomic_DNA"/>
</dbReference>
<protein>
    <submittedName>
        <fullName evidence="1">Uncharacterized protein</fullName>
    </submittedName>
</protein>
<evidence type="ECO:0000313" key="2">
    <source>
        <dbReference type="Proteomes" id="UP001595692"/>
    </source>
</evidence>